<accession>A0A0G4ERI6</accession>
<dbReference type="VEuPathDB" id="CryptoDB:Vbra_12913"/>
<dbReference type="SUPFAM" id="SSF48619">
    <property type="entry name" value="Phospholipase A2, PLA2"/>
    <property type="match status" value="2"/>
</dbReference>
<dbReference type="InterPro" id="IPR036444">
    <property type="entry name" value="PLipase_A2_dom_sf"/>
</dbReference>
<keyword evidence="1" id="KW-0732">Signal</keyword>
<dbReference type="Pfam" id="PF06951">
    <property type="entry name" value="PLA2G12"/>
    <property type="match status" value="1"/>
</dbReference>
<reference evidence="2 3" key="1">
    <citation type="submission" date="2014-11" db="EMBL/GenBank/DDBJ databases">
        <authorList>
            <person name="Zhu J."/>
            <person name="Qi W."/>
            <person name="Song R."/>
        </authorList>
    </citation>
    <scope>NUCLEOTIDE SEQUENCE [LARGE SCALE GENOMIC DNA]</scope>
</reference>
<proteinExistence type="predicted"/>
<dbReference type="GO" id="GO:0050482">
    <property type="term" value="P:arachidonate secretion"/>
    <property type="evidence" value="ECO:0007669"/>
    <property type="project" value="InterPro"/>
</dbReference>
<protein>
    <submittedName>
        <fullName evidence="2">Uncharacterized protein</fullName>
    </submittedName>
</protein>
<dbReference type="GO" id="GO:0005576">
    <property type="term" value="C:extracellular region"/>
    <property type="evidence" value="ECO:0007669"/>
    <property type="project" value="InterPro"/>
</dbReference>
<dbReference type="GO" id="GO:0005509">
    <property type="term" value="F:calcium ion binding"/>
    <property type="evidence" value="ECO:0007669"/>
    <property type="project" value="InterPro"/>
</dbReference>
<name>A0A0G4ERI6_VITBC</name>
<dbReference type="GO" id="GO:0004623">
    <property type="term" value="F:phospholipase A2 activity"/>
    <property type="evidence" value="ECO:0007669"/>
    <property type="project" value="InterPro"/>
</dbReference>
<keyword evidence="3" id="KW-1185">Reference proteome</keyword>
<evidence type="ECO:0000313" key="3">
    <source>
        <dbReference type="Proteomes" id="UP000041254"/>
    </source>
</evidence>
<dbReference type="InParanoid" id="A0A0G4ERI6"/>
<gene>
    <name evidence="2" type="ORF">Vbra_12913</name>
</gene>
<dbReference type="Proteomes" id="UP000041254">
    <property type="component" value="Unassembled WGS sequence"/>
</dbReference>
<dbReference type="EMBL" id="CDMY01000295">
    <property type="protein sequence ID" value="CEM00644.1"/>
    <property type="molecule type" value="Genomic_DNA"/>
</dbReference>
<feature type="signal peptide" evidence="1">
    <location>
        <begin position="1"/>
        <end position="24"/>
    </location>
</feature>
<dbReference type="PANTHER" id="PTHR12824">
    <property type="entry name" value="GROUP XII SECRETORY PHOSPHOLIPASE A2 FAMILY MEMBER"/>
    <property type="match status" value="1"/>
</dbReference>
<dbReference type="AlphaFoldDB" id="A0A0G4ERI6"/>
<organism evidence="2 3">
    <name type="scientific">Vitrella brassicaformis (strain CCMP3155)</name>
    <dbReference type="NCBI Taxonomy" id="1169540"/>
    <lineage>
        <taxon>Eukaryota</taxon>
        <taxon>Sar</taxon>
        <taxon>Alveolata</taxon>
        <taxon>Colpodellida</taxon>
        <taxon>Vitrellaceae</taxon>
        <taxon>Vitrella</taxon>
    </lineage>
</organism>
<dbReference type="GO" id="GO:0016042">
    <property type="term" value="P:lipid catabolic process"/>
    <property type="evidence" value="ECO:0007669"/>
    <property type="project" value="InterPro"/>
</dbReference>
<evidence type="ECO:0000313" key="2">
    <source>
        <dbReference type="EMBL" id="CEM00644.1"/>
    </source>
</evidence>
<dbReference type="GO" id="GO:0006644">
    <property type="term" value="P:phospholipid metabolic process"/>
    <property type="evidence" value="ECO:0007669"/>
    <property type="project" value="InterPro"/>
</dbReference>
<dbReference type="PANTHER" id="PTHR12824:SF8">
    <property type="entry name" value="GXIVSPLA2, ISOFORM A"/>
    <property type="match status" value="1"/>
</dbReference>
<sequence length="452" mass="48249">MARPPALLLLVSLASFGAVRPTAAAGCLSPRRAPIPASLFEELRSLLDERVLPKGSESEAFDEAADACCDAHWECYSAEGQGKLDCDRGFYKCFRGANEDNLPEAAVPFVRKIALPAVLSAALSPMGDLAFEAAQTNDTHVQDLYDAMLSLEKKKDDGSSSSQPLIRRVALIASLSANNLELANVTLSAGGQLPSDAFLGDTRFIPALTGLLQGSFQRTSPGEFGAVVILDDEVFLCAEMSDDPTDSCFHLSINVTTPNRFSYPLFAPTSCEGEKDGTTCQAPRGPENTNGCGTVEVLAFTQATLEKLLSDEGVALSNQCCNQHDICYTICGASQSECDLVLKECLLNVNLFDPSPAMPFVAFTFYEVLKLFGGPAYGDGQDIGCLECRDGVCEGVPSPQVSRAPIDAAEKSQLLAEVTAALQKSYVRLYGDKEGTSMKLASVELLMQAMAR</sequence>
<evidence type="ECO:0000256" key="1">
    <source>
        <dbReference type="SAM" id="SignalP"/>
    </source>
</evidence>
<dbReference type="InterPro" id="IPR010711">
    <property type="entry name" value="PLA2G12"/>
</dbReference>
<feature type="chain" id="PRO_5005187520" evidence="1">
    <location>
        <begin position="25"/>
        <end position="452"/>
    </location>
</feature>